<dbReference type="EMBL" id="BSDY01000032">
    <property type="protein sequence ID" value="GLI58034.1"/>
    <property type="molecule type" value="Genomic_DNA"/>
</dbReference>
<protein>
    <submittedName>
        <fullName evidence="1">Cob(I)alamin adenosyltransferase</fullName>
    </submittedName>
</protein>
<dbReference type="InterPro" id="IPR027417">
    <property type="entry name" value="P-loop_NTPase"/>
</dbReference>
<reference evidence="1" key="1">
    <citation type="submission" date="2022-12" db="EMBL/GenBank/DDBJ databases">
        <title>Reference genome sequencing for broad-spectrum identification of bacterial and archaeal isolates by mass spectrometry.</title>
        <authorList>
            <person name="Sekiguchi Y."/>
            <person name="Tourlousse D.M."/>
        </authorList>
    </citation>
    <scope>NUCLEOTIDE SEQUENCE</scope>
    <source>
        <strain evidence="1">10succ1</strain>
    </source>
</reference>
<dbReference type="SUPFAM" id="SSF52540">
    <property type="entry name" value="P-loop containing nucleoside triphosphate hydrolases"/>
    <property type="match status" value="1"/>
</dbReference>
<evidence type="ECO:0000313" key="1">
    <source>
        <dbReference type="EMBL" id="GLI58034.1"/>
    </source>
</evidence>
<dbReference type="PANTHER" id="PTHR46638">
    <property type="entry name" value="CORRINOID ADENOSYLTRANSFERASE"/>
    <property type="match status" value="1"/>
</dbReference>
<comment type="caution">
    <text evidence="1">The sequence shown here is derived from an EMBL/GenBank/DDBJ whole genome shotgun (WGS) entry which is preliminary data.</text>
</comment>
<organism evidence="1 2">
    <name type="scientific">Propionigenium maris DSM 9537</name>
    <dbReference type="NCBI Taxonomy" id="1123000"/>
    <lineage>
        <taxon>Bacteria</taxon>
        <taxon>Fusobacteriati</taxon>
        <taxon>Fusobacteriota</taxon>
        <taxon>Fusobacteriia</taxon>
        <taxon>Fusobacteriales</taxon>
        <taxon>Fusobacteriaceae</taxon>
        <taxon>Propionigenium</taxon>
    </lineage>
</organism>
<dbReference type="PIRSF" id="PIRSF015617">
    <property type="entry name" value="Adensltrnsf_CobA"/>
    <property type="match status" value="1"/>
</dbReference>
<dbReference type="GO" id="GO:0009236">
    <property type="term" value="P:cobalamin biosynthetic process"/>
    <property type="evidence" value="ECO:0007669"/>
    <property type="project" value="InterPro"/>
</dbReference>
<dbReference type="AlphaFoldDB" id="A0A9W6GPZ4"/>
<dbReference type="GO" id="GO:0008817">
    <property type="term" value="F:corrinoid adenosyltransferase activity"/>
    <property type="evidence" value="ECO:0007669"/>
    <property type="project" value="InterPro"/>
</dbReference>
<dbReference type="Pfam" id="PF02572">
    <property type="entry name" value="CobA_CobO_BtuR"/>
    <property type="match status" value="1"/>
</dbReference>
<sequence>MRGYIHVYTGNGKGKTTAALGLTVRALGNDLKVYIGQFMKGQRYGELNTLERLGVPVERFGTESCIIGPGDVREIDRIKAREGYERVKEILLGEEFDLVILDEICVSTYFNLITQEEILHLMDIKPEGTELVLTGRYAPKEVIEAADLVTEMREVKHYYNSGVMARDGIER</sequence>
<gene>
    <name evidence="1" type="ORF">PM10SUCC1_35480</name>
</gene>
<dbReference type="PANTHER" id="PTHR46638:SF1">
    <property type="entry name" value="CORRINOID ADENOSYLTRANSFERASE"/>
    <property type="match status" value="1"/>
</dbReference>
<dbReference type="Gene3D" id="3.40.50.300">
    <property type="entry name" value="P-loop containing nucleotide triphosphate hydrolases"/>
    <property type="match status" value="1"/>
</dbReference>
<dbReference type="GO" id="GO:0005524">
    <property type="term" value="F:ATP binding"/>
    <property type="evidence" value="ECO:0007669"/>
    <property type="project" value="InterPro"/>
</dbReference>
<dbReference type="NCBIfam" id="NF004637">
    <property type="entry name" value="PRK05986.1"/>
    <property type="match status" value="1"/>
</dbReference>
<keyword evidence="2" id="KW-1185">Reference proteome</keyword>
<dbReference type="RefSeq" id="WP_281837709.1">
    <property type="nucleotide sequence ID" value="NZ_BSDY01000032.1"/>
</dbReference>
<evidence type="ECO:0000313" key="2">
    <source>
        <dbReference type="Proteomes" id="UP001144471"/>
    </source>
</evidence>
<dbReference type="InterPro" id="IPR003724">
    <property type="entry name" value="CblAdoTrfase_CobA"/>
</dbReference>
<proteinExistence type="predicted"/>
<name>A0A9W6GPZ4_9FUSO</name>
<dbReference type="CDD" id="cd00561">
    <property type="entry name" value="CobA_ACA"/>
    <property type="match status" value="1"/>
</dbReference>
<accession>A0A9W6GPZ4</accession>
<dbReference type="Proteomes" id="UP001144471">
    <property type="component" value="Unassembled WGS sequence"/>
</dbReference>